<organism evidence="2 3">
    <name type="scientific">Tilletia caries</name>
    <name type="common">wheat bunt fungus</name>
    <dbReference type="NCBI Taxonomy" id="13290"/>
    <lineage>
        <taxon>Eukaryota</taxon>
        <taxon>Fungi</taxon>
        <taxon>Dikarya</taxon>
        <taxon>Basidiomycota</taxon>
        <taxon>Ustilaginomycotina</taxon>
        <taxon>Exobasidiomycetes</taxon>
        <taxon>Tilletiales</taxon>
        <taxon>Tilletiaceae</taxon>
        <taxon>Tilletia</taxon>
    </lineage>
</organism>
<reference evidence="2" key="1">
    <citation type="submission" date="2020-10" db="EMBL/GenBank/DDBJ databases">
        <authorList>
            <person name="Sedaghatjoo S."/>
        </authorList>
    </citation>
    <scope>NUCLEOTIDE SEQUENCE</scope>
    <source>
        <strain evidence="2">AZH3</strain>
    </source>
</reference>
<sequence>MSTSTQLHSTRWVVRIEPRGATSADVAVLLPLCDTMLKQSQLVADHYDLPFGCASSICFYLANDWPFSVPTSMSASAWPLAFDSFHSSGPSKTDMDQFPSPISLPLPPTATQTGLPICANLCFDFGAEEAYGDADSESDSASRAAMPARQSAPAYWRSPSWERRSSFQQMPYANLENSPSPRKGRLSSGSTLSPATRRMRTFAFNAELRRRGSTSAASPCFTSSMSRLVGPPSVVPAAKPAALADFLHQQQQHSYGRMDMESPKTNLLPKVMSTPSDVHEDDGEDEDSDEKEDYVDTHSERSESVSSMSIATFGRSQSSLFSSTQGTTVWNEDDAVFEDARPQSWTGEGEQPTPHRKRHSRLESNRGLPMAHHAAIIDATMPFWSIAGPGSILTPSTLSPSGAEAEEEAEELRTAQVHSRATRVVDVTTAKMMSPLTATTAVGRGRAYTCFERSSQSVDSGQRDVYIPWGKGSTLDGAVTPNANAHANAGPSTKNVADPSTATAMTGLGLGPPSGLAPPPVAVVLPLKTVIVPIINRSPANGTLARRRALTMLNQPSTSSSVSTCTPNSKDVGANLSVGR</sequence>
<comment type="caution">
    <text evidence="2">The sequence shown here is derived from an EMBL/GenBank/DDBJ whole genome shotgun (WGS) entry which is preliminary data.</text>
</comment>
<dbReference type="EMBL" id="CAJHJG010000840">
    <property type="protein sequence ID" value="CAD6906428.1"/>
    <property type="molecule type" value="Genomic_DNA"/>
</dbReference>
<gene>
    <name evidence="2" type="ORF">JKIAZH3_G2083</name>
</gene>
<evidence type="ECO:0000313" key="3">
    <source>
        <dbReference type="Proteomes" id="UP000836402"/>
    </source>
</evidence>
<feature type="compositionally biased region" description="Acidic residues" evidence="1">
    <location>
        <begin position="279"/>
        <end position="293"/>
    </location>
</feature>
<feature type="region of interest" description="Disordered" evidence="1">
    <location>
        <begin position="342"/>
        <end position="365"/>
    </location>
</feature>
<feature type="region of interest" description="Disordered" evidence="1">
    <location>
        <begin position="259"/>
        <end position="310"/>
    </location>
</feature>
<evidence type="ECO:0000256" key="1">
    <source>
        <dbReference type="SAM" id="MobiDB-lite"/>
    </source>
</evidence>
<feature type="region of interest" description="Disordered" evidence="1">
    <location>
        <begin position="555"/>
        <end position="580"/>
    </location>
</feature>
<accession>A0ABN7INP8</accession>
<dbReference type="Proteomes" id="UP000836402">
    <property type="component" value="Unassembled WGS sequence"/>
</dbReference>
<protein>
    <submittedName>
        <fullName evidence="2">Uncharacterized protein</fullName>
    </submittedName>
</protein>
<proteinExistence type="predicted"/>
<feature type="region of interest" description="Disordered" evidence="1">
    <location>
        <begin position="172"/>
        <end position="197"/>
    </location>
</feature>
<feature type="compositionally biased region" description="Low complexity" evidence="1">
    <location>
        <begin position="557"/>
        <end position="569"/>
    </location>
</feature>
<feature type="compositionally biased region" description="Basic and acidic residues" evidence="1">
    <location>
        <begin position="294"/>
        <end position="303"/>
    </location>
</feature>
<keyword evidence="3" id="KW-1185">Reference proteome</keyword>
<evidence type="ECO:0000313" key="2">
    <source>
        <dbReference type="EMBL" id="CAD6906428.1"/>
    </source>
</evidence>
<name>A0ABN7INP8_9BASI</name>